<dbReference type="RefSeq" id="WP_311555548.1">
    <property type="nucleotide sequence ID" value="NZ_JAVREJ010000004.1"/>
</dbReference>
<keyword evidence="1" id="KW-0812">Transmembrane</keyword>
<accession>A0ABU2N7K4</accession>
<evidence type="ECO:0000313" key="2">
    <source>
        <dbReference type="EMBL" id="MDT0349527.1"/>
    </source>
</evidence>
<sequence>MTVLELTHASLLLYPIPASTAAVDLTAPLPVVVLVAGLLVLTGFAAGITFEQLNLRVRERQLARGRRLLAAQARGLRRQLAELYQPAHGKAPDLDVVSVDEIDETGRLEPGTPATR</sequence>
<name>A0ABU2N7K4_9PSEU</name>
<dbReference type="Proteomes" id="UP001183202">
    <property type="component" value="Unassembled WGS sequence"/>
</dbReference>
<evidence type="ECO:0000313" key="3">
    <source>
        <dbReference type="Proteomes" id="UP001183202"/>
    </source>
</evidence>
<protein>
    <recommendedName>
        <fullName evidence="4">Lipopolysaccharide assembly protein A domain-containing protein</fullName>
    </recommendedName>
</protein>
<comment type="caution">
    <text evidence="2">The sequence shown here is derived from an EMBL/GenBank/DDBJ whole genome shotgun (WGS) entry which is preliminary data.</text>
</comment>
<keyword evidence="1" id="KW-0472">Membrane</keyword>
<dbReference type="EMBL" id="JAVREJ010000004">
    <property type="protein sequence ID" value="MDT0349527.1"/>
    <property type="molecule type" value="Genomic_DNA"/>
</dbReference>
<feature type="transmembrane region" description="Helical" evidence="1">
    <location>
        <begin position="31"/>
        <end position="50"/>
    </location>
</feature>
<evidence type="ECO:0008006" key="4">
    <source>
        <dbReference type="Google" id="ProtNLM"/>
    </source>
</evidence>
<gene>
    <name evidence="2" type="ORF">RM445_08330</name>
</gene>
<organism evidence="2 3">
    <name type="scientific">Pseudonocardia charpentierae</name>
    <dbReference type="NCBI Taxonomy" id="3075545"/>
    <lineage>
        <taxon>Bacteria</taxon>
        <taxon>Bacillati</taxon>
        <taxon>Actinomycetota</taxon>
        <taxon>Actinomycetes</taxon>
        <taxon>Pseudonocardiales</taxon>
        <taxon>Pseudonocardiaceae</taxon>
        <taxon>Pseudonocardia</taxon>
    </lineage>
</organism>
<evidence type="ECO:0000256" key="1">
    <source>
        <dbReference type="SAM" id="Phobius"/>
    </source>
</evidence>
<reference evidence="3" key="1">
    <citation type="submission" date="2023-07" db="EMBL/GenBank/DDBJ databases">
        <title>30 novel species of actinomycetes from the DSMZ collection.</title>
        <authorList>
            <person name="Nouioui I."/>
        </authorList>
    </citation>
    <scope>NUCLEOTIDE SEQUENCE [LARGE SCALE GENOMIC DNA]</scope>
    <source>
        <strain evidence="3">DSM 45834</strain>
    </source>
</reference>
<keyword evidence="1" id="KW-1133">Transmembrane helix</keyword>
<keyword evidence="3" id="KW-1185">Reference proteome</keyword>
<proteinExistence type="predicted"/>